<feature type="domain" description="DUF11" evidence="1">
    <location>
        <begin position="42"/>
        <end position="96"/>
    </location>
</feature>
<reference evidence="2 3" key="1">
    <citation type="submission" date="2020-02" db="EMBL/GenBank/DDBJ databases">
        <title>Paenibacillus sp. nov., isolated from rhizosphere soil of tomato.</title>
        <authorList>
            <person name="Weon H.-Y."/>
            <person name="Lee S.A."/>
        </authorList>
    </citation>
    <scope>NUCLEOTIDE SEQUENCE [LARGE SCALE GENOMIC DNA]</scope>
    <source>
        <strain evidence="2 3">14171R-81</strain>
    </source>
</reference>
<evidence type="ECO:0000259" key="1">
    <source>
        <dbReference type="Pfam" id="PF01345"/>
    </source>
</evidence>
<dbReference type="KEGG" id="prz:GZH47_30205"/>
<evidence type="ECO:0000313" key="2">
    <source>
        <dbReference type="EMBL" id="QHW34646.1"/>
    </source>
</evidence>
<evidence type="ECO:0000313" key="3">
    <source>
        <dbReference type="Proteomes" id="UP000479114"/>
    </source>
</evidence>
<protein>
    <submittedName>
        <fullName evidence="2">DUF11 domain-containing protein</fullName>
    </submittedName>
</protein>
<gene>
    <name evidence="2" type="ORF">GZH47_30205</name>
</gene>
<dbReference type="EMBL" id="CP048286">
    <property type="protein sequence ID" value="QHW34646.1"/>
    <property type="molecule type" value="Genomic_DNA"/>
</dbReference>
<name>A0A6C0P8A9_9BACL</name>
<dbReference type="InterPro" id="IPR001434">
    <property type="entry name" value="OmcB-like_DUF11"/>
</dbReference>
<dbReference type="NCBIfam" id="TIGR01451">
    <property type="entry name" value="B_ant_repeat"/>
    <property type="match status" value="4"/>
</dbReference>
<organism evidence="2 3">
    <name type="scientific">Paenibacillus rhizovicinus</name>
    <dbReference type="NCBI Taxonomy" id="2704463"/>
    <lineage>
        <taxon>Bacteria</taxon>
        <taxon>Bacillati</taxon>
        <taxon>Bacillota</taxon>
        <taxon>Bacilli</taxon>
        <taxon>Bacillales</taxon>
        <taxon>Paenibacillaceae</taxon>
        <taxon>Paenibacillus</taxon>
    </lineage>
</organism>
<accession>A0A6C0P8A9</accession>
<dbReference type="Gene3D" id="2.60.40.740">
    <property type="match status" value="1"/>
</dbReference>
<dbReference type="PANTHER" id="PTHR34819">
    <property type="entry name" value="LARGE CYSTEINE-RICH PERIPLASMIC PROTEIN OMCB"/>
    <property type="match status" value="1"/>
</dbReference>
<dbReference type="Pfam" id="PF01345">
    <property type="entry name" value="DUF11"/>
    <property type="match status" value="2"/>
</dbReference>
<dbReference type="PANTHER" id="PTHR34819:SF3">
    <property type="entry name" value="CELL SURFACE PROTEIN"/>
    <property type="match status" value="1"/>
</dbReference>
<keyword evidence="3" id="KW-1185">Reference proteome</keyword>
<dbReference type="Proteomes" id="UP000479114">
    <property type="component" value="Chromosome"/>
</dbReference>
<dbReference type="RefSeq" id="WP_162644798.1">
    <property type="nucleotide sequence ID" value="NZ_CP048286.1"/>
</dbReference>
<proteinExistence type="predicted"/>
<dbReference type="AlphaFoldDB" id="A0A6C0P8A9"/>
<feature type="domain" description="DUF11" evidence="1">
    <location>
        <begin position="172"/>
        <end position="287"/>
    </location>
</feature>
<dbReference type="InterPro" id="IPR047589">
    <property type="entry name" value="DUF11_rpt"/>
</dbReference>
<dbReference type="InterPro" id="IPR051172">
    <property type="entry name" value="Chlamydia_OmcB"/>
</dbReference>
<sequence>MIEEESLPTTIRNQSVVTFSSGSATGFSYSNVVNTIVNGPSIAIVKSAMSAEAGLSLPVTYVLTVSNSGNRAANVIVYDSLPSGTAFVANSILVNGAPVPGITPGAGIPLGEVNPGSVYAIVFQVILTSVPPSGVLVNQARADYEFVTLDHRVITGSSLSNALSLPVGVLAVSVHKSVSAAVTFVGDMIAYSILVSNESSESIRQSLLLDPLPQGVGFVPGSVTVGGVRNPSASPANGIPIGTIEPGASKQIAFNAVVLDVPVHTRLTNQAEFLFKYGEYDQFATSNPVTVIVSGPALKAVMSVTPVLATIGDILSYTVVVTNAGTLETTIIARDLIPPNTVFVQGSAFLNGRPIPIADPENGITLGSLPPGLSFTLAFQVTVTRAVIPPAQTNIPNLAILAHTFQLPGGMTVTDTLATNTVDVRLVYPIIAAHLEAKPPLAEAGGTFIAEVRITNSGQYAANVTLQDFIPSETELVPGSVVVNGRPVPGSSGTTIAVGSLGPDEAATIVYRLLVDRHPLQHRIRFRVRAAYNYMVNTNEASSSVFSNEASVRIETDDE</sequence>